<dbReference type="EMBL" id="JAUEPP010000004">
    <property type="protein sequence ID" value="KAK3344773.1"/>
    <property type="molecule type" value="Genomic_DNA"/>
</dbReference>
<dbReference type="GO" id="GO:0046873">
    <property type="term" value="F:metal ion transmembrane transporter activity"/>
    <property type="evidence" value="ECO:0007669"/>
    <property type="project" value="InterPro"/>
</dbReference>
<dbReference type="Pfam" id="PF01544">
    <property type="entry name" value="CorA"/>
    <property type="match status" value="1"/>
</dbReference>
<feature type="compositionally biased region" description="Basic and acidic residues" evidence="5">
    <location>
        <begin position="151"/>
        <end position="166"/>
    </location>
</feature>
<dbReference type="GeneID" id="87867241"/>
<dbReference type="GO" id="GO:0016020">
    <property type="term" value="C:membrane"/>
    <property type="evidence" value="ECO:0007669"/>
    <property type="project" value="UniProtKB-SubCell"/>
</dbReference>
<evidence type="ECO:0000256" key="1">
    <source>
        <dbReference type="ARBA" id="ARBA00004141"/>
    </source>
</evidence>
<evidence type="ECO:0000256" key="4">
    <source>
        <dbReference type="ARBA" id="ARBA00023136"/>
    </source>
</evidence>
<feature type="compositionally biased region" description="Basic residues" evidence="5">
    <location>
        <begin position="16"/>
        <end position="25"/>
    </location>
</feature>
<evidence type="ECO:0000313" key="6">
    <source>
        <dbReference type="EMBL" id="KAK3344773.1"/>
    </source>
</evidence>
<feature type="region of interest" description="Disordered" evidence="5">
    <location>
        <begin position="130"/>
        <end position="166"/>
    </location>
</feature>
<dbReference type="Gene3D" id="1.20.58.340">
    <property type="entry name" value="Magnesium transport protein CorA, transmembrane region"/>
    <property type="match status" value="1"/>
</dbReference>
<name>A0AAE0JF00_9PEZI</name>
<feature type="compositionally biased region" description="Polar residues" evidence="5">
    <location>
        <begin position="130"/>
        <end position="148"/>
    </location>
</feature>
<keyword evidence="7" id="KW-1185">Reference proteome</keyword>
<keyword evidence="4" id="KW-0472">Membrane</keyword>
<sequence>MTAEKLQPMPADNLPRRSRSIRRTRRDYPPSAAGDDPASRVTSASRTVREDPDALTPEGYADAVRRHSVLNNGIGRNYIWLSDFLGLNISTSVYVRKTAPRDLKSWVVQYPIAGDDDIADAQESSLALTPTLSPRSILSEESTDNTGDSFAGERRSSKESSGQDERRKFISFSTHKEFSASIASRNPFQSTVTFLHGYTSPAWINHIGAGYNIDPEFFCRHLDFRGPEESPISFSIPSIPSSCCYLIDLPVITIGERDDCTSSCTLHEAHIEALRREAAIALDAHRREIKYIDQNRPKMVDGQSMVRDYYVFDETHFAVEQRISICMERPGDDPTFQLIVWSDSGDNYQPHSNSPDWPQWKSCLPVIVHKHKIALKARRPSQGKWNSTPSIHSAADIHKEYGHSLDPATMAKDAFYCLTEIFSFAASSQMQFLNLIDLKLDRYTSLPTKEDFKVLPNLKYTKKILERYIQKTECVLESIRSATSSQSRWPKASDSSIHDPSINDGSEQKARIAAQRTEQDFQHLLNHAETLHRRTTEAITVLLSSISISESQRALAEAESMGKLTFLAFTFVPLSFTTSFFGMNVGELDGQTPLSIGWWVHGEKKKEKR</sequence>
<gene>
    <name evidence="6" type="ORF">B0H65DRAFT_557844</name>
</gene>
<proteinExistence type="predicted"/>
<dbReference type="RefSeq" id="XP_062681386.1">
    <property type="nucleotide sequence ID" value="XM_062830087.1"/>
</dbReference>
<comment type="subcellular location">
    <subcellularLocation>
        <location evidence="1">Membrane</location>
        <topology evidence="1">Multi-pass membrane protein</topology>
    </subcellularLocation>
</comment>
<protein>
    <recommendedName>
        <fullName evidence="8">Cora-domain-containing protein</fullName>
    </recommendedName>
</protein>
<dbReference type="InterPro" id="IPR045863">
    <property type="entry name" value="CorA_TM1_TM2"/>
</dbReference>
<reference evidence="6" key="1">
    <citation type="journal article" date="2023" name="Mol. Phylogenet. Evol.">
        <title>Genome-scale phylogeny and comparative genomics of the fungal order Sordariales.</title>
        <authorList>
            <person name="Hensen N."/>
            <person name="Bonometti L."/>
            <person name="Westerberg I."/>
            <person name="Brannstrom I.O."/>
            <person name="Guillou S."/>
            <person name="Cros-Aarteil S."/>
            <person name="Calhoun S."/>
            <person name="Haridas S."/>
            <person name="Kuo A."/>
            <person name="Mondo S."/>
            <person name="Pangilinan J."/>
            <person name="Riley R."/>
            <person name="LaButti K."/>
            <person name="Andreopoulos B."/>
            <person name="Lipzen A."/>
            <person name="Chen C."/>
            <person name="Yan M."/>
            <person name="Daum C."/>
            <person name="Ng V."/>
            <person name="Clum A."/>
            <person name="Steindorff A."/>
            <person name="Ohm R.A."/>
            <person name="Martin F."/>
            <person name="Silar P."/>
            <person name="Natvig D.O."/>
            <person name="Lalanne C."/>
            <person name="Gautier V."/>
            <person name="Ament-Velasquez S.L."/>
            <person name="Kruys A."/>
            <person name="Hutchinson M.I."/>
            <person name="Powell A.J."/>
            <person name="Barry K."/>
            <person name="Miller A.N."/>
            <person name="Grigoriev I.V."/>
            <person name="Debuchy R."/>
            <person name="Gladieux P."/>
            <person name="Hiltunen Thoren M."/>
            <person name="Johannesson H."/>
        </authorList>
    </citation>
    <scope>NUCLEOTIDE SEQUENCE</scope>
    <source>
        <strain evidence="6">CBS 560.94</strain>
    </source>
</reference>
<evidence type="ECO:0000313" key="7">
    <source>
        <dbReference type="Proteomes" id="UP001278500"/>
    </source>
</evidence>
<evidence type="ECO:0000256" key="2">
    <source>
        <dbReference type="ARBA" id="ARBA00022692"/>
    </source>
</evidence>
<dbReference type="Proteomes" id="UP001278500">
    <property type="component" value="Unassembled WGS sequence"/>
</dbReference>
<dbReference type="SUPFAM" id="SSF144083">
    <property type="entry name" value="Magnesium transport protein CorA, transmembrane region"/>
    <property type="match status" value="1"/>
</dbReference>
<keyword evidence="2" id="KW-0812">Transmembrane</keyword>
<feature type="region of interest" description="Disordered" evidence="5">
    <location>
        <begin position="487"/>
        <end position="506"/>
    </location>
</feature>
<comment type="caution">
    <text evidence="6">The sequence shown here is derived from an EMBL/GenBank/DDBJ whole genome shotgun (WGS) entry which is preliminary data.</text>
</comment>
<dbReference type="InterPro" id="IPR002523">
    <property type="entry name" value="MgTranspt_CorA/ZnTranspt_ZntB"/>
</dbReference>
<evidence type="ECO:0008006" key="8">
    <source>
        <dbReference type="Google" id="ProtNLM"/>
    </source>
</evidence>
<evidence type="ECO:0000256" key="3">
    <source>
        <dbReference type="ARBA" id="ARBA00022989"/>
    </source>
</evidence>
<accession>A0AAE0JF00</accession>
<evidence type="ECO:0000256" key="5">
    <source>
        <dbReference type="SAM" id="MobiDB-lite"/>
    </source>
</evidence>
<keyword evidence="3" id="KW-1133">Transmembrane helix</keyword>
<reference evidence="6" key="2">
    <citation type="submission" date="2023-06" db="EMBL/GenBank/DDBJ databases">
        <authorList>
            <consortium name="Lawrence Berkeley National Laboratory"/>
            <person name="Haridas S."/>
            <person name="Hensen N."/>
            <person name="Bonometti L."/>
            <person name="Westerberg I."/>
            <person name="Brannstrom I.O."/>
            <person name="Guillou S."/>
            <person name="Cros-Aarteil S."/>
            <person name="Calhoun S."/>
            <person name="Kuo A."/>
            <person name="Mondo S."/>
            <person name="Pangilinan J."/>
            <person name="Riley R."/>
            <person name="Labutti K."/>
            <person name="Andreopoulos B."/>
            <person name="Lipzen A."/>
            <person name="Chen C."/>
            <person name="Yanf M."/>
            <person name="Daum C."/>
            <person name="Ng V."/>
            <person name="Clum A."/>
            <person name="Steindorff A."/>
            <person name="Ohm R."/>
            <person name="Martin F."/>
            <person name="Silar P."/>
            <person name="Natvig D."/>
            <person name="Lalanne C."/>
            <person name="Gautier V."/>
            <person name="Ament-Velasquez S.L."/>
            <person name="Kruys A."/>
            <person name="Hutchinson M.I."/>
            <person name="Powell A.J."/>
            <person name="Barry K."/>
            <person name="Miller A.N."/>
            <person name="Grigoriev I.V."/>
            <person name="Debuchy R."/>
            <person name="Gladieux P."/>
            <person name="Thoren M.H."/>
            <person name="Johannesson H."/>
        </authorList>
    </citation>
    <scope>NUCLEOTIDE SEQUENCE</scope>
    <source>
        <strain evidence="6">CBS 560.94</strain>
    </source>
</reference>
<feature type="region of interest" description="Disordered" evidence="5">
    <location>
        <begin position="1"/>
        <end position="57"/>
    </location>
</feature>
<organism evidence="6 7">
    <name type="scientific">Neurospora tetraspora</name>
    <dbReference type="NCBI Taxonomy" id="94610"/>
    <lineage>
        <taxon>Eukaryota</taxon>
        <taxon>Fungi</taxon>
        <taxon>Dikarya</taxon>
        <taxon>Ascomycota</taxon>
        <taxon>Pezizomycotina</taxon>
        <taxon>Sordariomycetes</taxon>
        <taxon>Sordariomycetidae</taxon>
        <taxon>Sordariales</taxon>
        <taxon>Sordariaceae</taxon>
        <taxon>Neurospora</taxon>
    </lineage>
</organism>
<dbReference type="AlphaFoldDB" id="A0AAE0JF00"/>